<proteinExistence type="predicted"/>
<dbReference type="STRING" id="1263015.BN580_01039"/>
<name>R6TS18_9BACT</name>
<organism evidence="1 2">
    <name type="scientific">Candidatus Colimorpha enterica</name>
    <dbReference type="NCBI Taxonomy" id="3083063"/>
    <lineage>
        <taxon>Bacteria</taxon>
        <taxon>Pseudomonadati</taxon>
        <taxon>Bacteroidota</taxon>
        <taxon>Bacteroidia</taxon>
        <taxon>Bacteroidales</taxon>
        <taxon>Candidatus Colimorpha</taxon>
    </lineage>
</organism>
<accession>R6TS18</accession>
<protein>
    <submittedName>
        <fullName evidence="1">Uncharacterized protein</fullName>
    </submittedName>
</protein>
<dbReference type="Proteomes" id="UP000017938">
    <property type="component" value="Unassembled WGS sequence"/>
</dbReference>
<comment type="caution">
    <text evidence="1">The sequence shown here is derived from an EMBL/GenBank/DDBJ whole genome shotgun (WGS) entry which is preliminary data.</text>
</comment>
<gene>
    <name evidence="1" type="ORF">BN580_01039</name>
</gene>
<dbReference type="AlphaFoldDB" id="R6TS18"/>
<evidence type="ECO:0000313" key="1">
    <source>
        <dbReference type="EMBL" id="CDC72589.1"/>
    </source>
</evidence>
<dbReference type="EMBL" id="CBFW010000114">
    <property type="protein sequence ID" value="CDC72589.1"/>
    <property type="molecule type" value="Genomic_DNA"/>
</dbReference>
<evidence type="ECO:0000313" key="2">
    <source>
        <dbReference type="Proteomes" id="UP000017938"/>
    </source>
</evidence>
<sequence>MKADKDINDQVDNVLLKNSVITEENTNELIRAEEFIENYEPETIQNYQQRYAATNIGKICILNNVTEIDVFDCEAGLDKKVSEYAQNVLLNGKISDSGTLLDAICDIFLPYTRENEENNNFLRFRNISAKNYYKMFLSWKLQSLPFNQMISHTITYWRRIISQNGDPIVYVGKWGTQTRDGGHRNLWTDIREKDQAQLINLAIVRVKEEQDFIDNTIMKFVEVLHDLELIEQNLYLTLKYGTANAVEIVLIKNGVSLSLTQLLIEKYSDSISVNLLTDTVLFSKELVNKMKQNDENQILIYEAMTNTF</sequence>
<reference evidence="1" key="1">
    <citation type="submission" date="2012-11" db="EMBL/GenBank/DDBJ databases">
        <title>Dependencies among metagenomic species, viruses, plasmids and units of genetic variation.</title>
        <authorList>
            <person name="Nielsen H.B."/>
            <person name="Almeida M."/>
            <person name="Juncker A.S."/>
            <person name="Rasmussen S."/>
            <person name="Li J."/>
            <person name="Sunagawa S."/>
            <person name="Plichta D."/>
            <person name="Gautier L."/>
            <person name="Le Chatelier E."/>
            <person name="Peletier E."/>
            <person name="Bonde I."/>
            <person name="Nielsen T."/>
            <person name="Manichanh C."/>
            <person name="Arumugam M."/>
            <person name="Batto J."/>
            <person name="Santos M.B.Q.D."/>
            <person name="Blom N."/>
            <person name="Borruel N."/>
            <person name="Burgdorf K.S."/>
            <person name="Boumezbeur F."/>
            <person name="Casellas F."/>
            <person name="Dore J."/>
            <person name="Guarner F."/>
            <person name="Hansen T."/>
            <person name="Hildebrand F."/>
            <person name="Kaas R.S."/>
            <person name="Kennedy S."/>
            <person name="Kristiansen K."/>
            <person name="Kultima J.R."/>
            <person name="Leonard P."/>
            <person name="Levenez F."/>
            <person name="Lund O."/>
            <person name="Moumen B."/>
            <person name="Le Paslier D."/>
            <person name="Pons N."/>
            <person name="Pedersen O."/>
            <person name="Prifti E."/>
            <person name="Qin J."/>
            <person name="Raes J."/>
            <person name="Tap J."/>
            <person name="Tims S."/>
            <person name="Ussery D.W."/>
            <person name="Yamada T."/>
            <person name="MetaHit consortium"/>
            <person name="Renault P."/>
            <person name="Sicheritz-Ponten T."/>
            <person name="Bork P."/>
            <person name="Wang J."/>
            <person name="Brunak S."/>
            <person name="Ehrlich S.D."/>
        </authorList>
    </citation>
    <scope>NUCLEOTIDE SEQUENCE [LARGE SCALE GENOMIC DNA]</scope>
</reference>